<name>A0A6N2BKX7_SOLCI</name>
<dbReference type="AlphaFoldDB" id="A0A6N2BKX7"/>
<dbReference type="EMBL" id="RXGB01002691">
    <property type="protein sequence ID" value="TMW94230.1"/>
    <property type="molecule type" value="Genomic_DNA"/>
</dbReference>
<dbReference type="PANTHER" id="PTHR38396">
    <property type="entry name" value="TRANSMEMBRANE PROTEIN"/>
    <property type="match status" value="1"/>
</dbReference>
<accession>A0A6N2BKX7</accession>
<keyword evidence="1" id="KW-0812">Transmembrane</keyword>
<sequence length="90" mass="10213">MSGRTIILILFFWVVLTIVTPILVHLSSSAKANGEFFVIKHTSELKVGRMMGLLPRKVLHMDDEAIRDENVVKLFCSGTSKTWSFLCQFL</sequence>
<gene>
    <name evidence="2" type="ORF">EJD97_010555</name>
</gene>
<proteinExistence type="predicted"/>
<comment type="caution">
    <text evidence="2">The sequence shown here is derived from an EMBL/GenBank/DDBJ whole genome shotgun (WGS) entry which is preliminary data.</text>
</comment>
<keyword evidence="1" id="KW-0472">Membrane</keyword>
<evidence type="ECO:0000313" key="2">
    <source>
        <dbReference type="EMBL" id="TMW94230.1"/>
    </source>
</evidence>
<reference evidence="2" key="1">
    <citation type="submission" date="2019-05" db="EMBL/GenBank/DDBJ databases">
        <title>The de novo reference genome and transcriptome assemblies of the wild tomato species Solanum chilense.</title>
        <authorList>
            <person name="Stam R."/>
            <person name="Nosenko T."/>
            <person name="Hoerger A.C."/>
            <person name="Stephan W."/>
            <person name="Seidel M.A."/>
            <person name="Kuhn J.M.M."/>
            <person name="Haberer G."/>
            <person name="Tellier A."/>
        </authorList>
    </citation>
    <scope>NUCLEOTIDE SEQUENCE</scope>
    <source>
        <tissue evidence="2">Mature leaves</tissue>
    </source>
</reference>
<evidence type="ECO:0000256" key="1">
    <source>
        <dbReference type="SAM" id="Phobius"/>
    </source>
</evidence>
<protein>
    <submittedName>
        <fullName evidence="2">Uncharacterized protein</fullName>
    </submittedName>
</protein>
<feature type="transmembrane region" description="Helical" evidence="1">
    <location>
        <begin position="6"/>
        <end position="26"/>
    </location>
</feature>
<dbReference type="PANTHER" id="PTHR38396:SF1">
    <property type="entry name" value="TRANSMEMBRANE PROTEIN"/>
    <property type="match status" value="1"/>
</dbReference>
<organism evidence="2">
    <name type="scientific">Solanum chilense</name>
    <name type="common">Tomato</name>
    <name type="synonym">Lycopersicon chilense</name>
    <dbReference type="NCBI Taxonomy" id="4083"/>
    <lineage>
        <taxon>Eukaryota</taxon>
        <taxon>Viridiplantae</taxon>
        <taxon>Streptophyta</taxon>
        <taxon>Embryophyta</taxon>
        <taxon>Tracheophyta</taxon>
        <taxon>Spermatophyta</taxon>
        <taxon>Magnoliopsida</taxon>
        <taxon>eudicotyledons</taxon>
        <taxon>Gunneridae</taxon>
        <taxon>Pentapetalae</taxon>
        <taxon>asterids</taxon>
        <taxon>lamiids</taxon>
        <taxon>Solanales</taxon>
        <taxon>Solanaceae</taxon>
        <taxon>Solanoideae</taxon>
        <taxon>Solaneae</taxon>
        <taxon>Solanum</taxon>
        <taxon>Solanum subgen. Lycopersicon</taxon>
    </lineage>
</organism>
<keyword evidence="1" id="KW-1133">Transmembrane helix</keyword>